<comment type="caution">
    <text evidence="2">The sequence shown here is derived from an EMBL/GenBank/DDBJ whole genome shotgun (WGS) entry which is preliminary data.</text>
</comment>
<dbReference type="AlphaFoldDB" id="A0A3N1XWW7"/>
<gene>
    <name evidence="2" type="ORF">EDC57_2364</name>
</gene>
<proteinExistence type="predicted"/>
<protein>
    <submittedName>
        <fullName evidence="2">Uncharacterized protein DUF721</fullName>
    </submittedName>
</protein>
<feature type="region of interest" description="Disordered" evidence="1">
    <location>
        <begin position="91"/>
        <end position="123"/>
    </location>
</feature>
<dbReference type="RefSeq" id="WP_123402089.1">
    <property type="nucleotide sequence ID" value="NZ_RJVI01000003.1"/>
</dbReference>
<name>A0A3N1XWW7_9GAMM</name>
<dbReference type="Pfam" id="PF05258">
    <property type="entry name" value="DciA"/>
    <property type="match status" value="1"/>
</dbReference>
<dbReference type="EMBL" id="RJVI01000003">
    <property type="protein sequence ID" value="ROR29692.1"/>
    <property type="molecule type" value="Genomic_DNA"/>
</dbReference>
<evidence type="ECO:0000256" key="1">
    <source>
        <dbReference type="SAM" id="MobiDB-lite"/>
    </source>
</evidence>
<feature type="compositionally biased region" description="Pro residues" evidence="1">
    <location>
        <begin position="95"/>
        <end position="110"/>
    </location>
</feature>
<accession>A0A3N1XWW7</accession>
<sequence length="141" mass="14587">MPREPHARPVAGLLGQGLAARARAFARLAAALRAALPPDLAPHCHAAAVRGDELVVFVDGAAWATAVRFHGARLRAAAAGAGFAVRRLRTRVLAPTPPPPPPRAPRPPGPEGTAALRAAAAGTDAPRLREALLRLAARGRR</sequence>
<keyword evidence="3" id="KW-1185">Reference proteome</keyword>
<organism evidence="2 3">
    <name type="scientific">Inmirania thermothiophila</name>
    <dbReference type="NCBI Taxonomy" id="1750597"/>
    <lineage>
        <taxon>Bacteria</taxon>
        <taxon>Pseudomonadati</taxon>
        <taxon>Pseudomonadota</taxon>
        <taxon>Gammaproteobacteria</taxon>
        <taxon>Chromatiales</taxon>
        <taxon>Ectothiorhodospiraceae</taxon>
        <taxon>Inmirania</taxon>
    </lineage>
</organism>
<evidence type="ECO:0000313" key="3">
    <source>
        <dbReference type="Proteomes" id="UP000276634"/>
    </source>
</evidence>
<dbReference type="Proteomes" id="UP000276634">
    <property type="component" value="Unassembled WGS sequence"/>
</dbReference>
<dbReference type="InterPro" id="IPR007922">
    <property type="entry name" value="DciA-like"/>
</dbReference>
<reference evidence="2 3" key="1">
    <citation type="submission" date="2018-11" db="EMBL/GenBank/DDBJ databases">
        <title>Genomic Encyclopedia of Type Strains, Phase IV (KMG-IV): sequencing the most valuable type-strain genomes for metagenomic binning, comparative biology and taxonomic classification.</title>
        <authorList>
            <person name="Goeker M."/>
        </authorList>
    </citation>
    <scope>NUCLEOTIDE SEQUENCE [LARGE SCALE GENOMIC DNA]</scope>
    <source>
        <strain evidence="2 3">DSM 100275</strain>
    </source>
</reference>
<evidence type="ECO:0000313" key="2">
    <source>
        <dbReference type="EMBL" id="ROR29692.1"/>
    </source>
</evidence>
<feature type="compositionally biased region" description="Low complexity" evidence="1">
    <location>
        <begin position="112"/>
        <end position="123"/>
    </location>
</feature>